<name>A0AA44TFT3_BACCE</name>
<dbReference type="Proteomes" id="UP000226357">
    <property type="component" value="Unassembled WGS sequence"/>
</dbReference>
<organism evidence="3 4">
    <name type="scientific">Bacillus cereus</name>
    <dbReference type="NCBI Taxonomy" id="1396"/>
    <lineage>
        <taxon>Bacteria</taxon>
        <taxon>Bacillati</taxon>
        <taxon>Bacillota</taxon>
        <taxon>Bacilli</taxon>
        <taxon>Bacillales</taxon>
        <taxon>Bacillaceae</taxon>
        <taxon>Bacillus</taxon>
        <taxon>Bacillus cereus group</taxon>
    </lineage>
</organism>
<dbReference type="EMBL" id="NVBO01000034">
    <property type="protein sequence ID" value="PFS05036.1"/>
    <property type="molecule type" value="Genomic_DNA"/>
</dbReference>
<comment type="caution">
    <text evidence="3">The sequence shown here is derived from an EMBL/GenBank/DDBJ whole genome shotgun (WGS) entry which is preliminary data.</text>
</comment>
<evidence type="ECO:0000256" key="1">
    <source>
        <dbReference type="SAM" id="Phobius"/>
    </source>
</evidence>
<dbReference type="AlphaFoldDB" id="A0AA44TFT3"/>
<accession>A0AA44TFT3</accession>
<feature type="transmembrane region" description="Helical" evidence="1">
    <location>
        <begin position="39"/>
        <end position="57"/>
    </location>
</feature>
<proteinExistence type="predicted"/>
<dbReference type="Pfam" id="PF22570">
    <property type="entry name" value="LiaF-TM"/>
    <property type="match status" value="1"/>
</dbReference>
<dbReference type="RefSeq" id="WP_098523156.1">
    <property type="nucleotide sequence ID" value="NZ_NUYJ01000057.1"/>
</dbReference>
<keyword evidence="1" id="KW-0472">Membrane</keyword>
<dbReference type="PROSITE" id="PS51257">
    <property type="entry name" value="PROKAR_LIPOPROTEIN"/>
    <property type="match status" value="1"/>
</dbReference>
<evidence type="ECO:0000259" key="2">
    <source>
        <dbReference type="Pfam" id="PF22570"/>
    </source>
</evidence>
<protein>
    <submittedName>
        <fullName evidence="3">Exosporium protein E</fullName>
    </submittedName>
</protein>
<feature type="domain" description="LiaF transmembrane" evidence="2">
    <location>
        <begin position="11"/>
        <end position="88"/>
    </location>
</feature>
<reference evidence="3 4" key="1">
    <citation type="submission" date="2017-09" db="EMBL/GenBank/DDBJ databases">
        <title>Large-scale bioinformatics analysis of Bacillus genomes uncovers conserved roles of natural products in bacterial physiology.</title>
        <authorList>
            <consortium name="Agbiome Team Llc"/>
            <person name="Bleich R.M."/>
            <person name="Grubbs K.J."/>
            <person name="Santa Maria K.C."/>
            <person name="Allen S.E."/>
            <person name="Farag S."/>
            <person name="Shank E.A."/>
            <person name="Bowers A."/>
        </authorList>
    </citation>
    <scope>NUCLEOTIDE SEQUENCE [LARGE SCALE GENOMIC DNA]</scope>
    <source>
        <strain evidence="3 4">AFS067272</strain>
    </source>
</reference>
<keyword evidence="1" id="KW-1133">Transmembrane helix</keyword>
<dbReference type="InterPro" id="IPR054331">
    <property type="entry name" value="LiaF_TM"/>
</dbReference>
<keyword evidence="1" id="KW-0812">Transmembrane</keyword>
<gene>
    <name evidence="3" type="ORF">COK38_05250</name>
</gene>
<sequence>MRRWRVGTLSMGMTIIALGCFLLFSMLKGIQVLDSFTAWWPVLLIVLGIEILLYVSFSKTEQSFIKYDIFSIFFIGALGTIGIAFYFLLSTGILEEIRYSIEANEQTNDIPDIQHSIPDSIKKLVIDTNNTPLTIESSNINKMHLFGTYHMTINKNEKHKLKQEDFLSMKTVGETMYITLKQLPVNQKFFASQSSMIATLVLPQNKNVEIRKSERELSLYPGQLQNNWSVQEGPNISVYLAKNSDITLSAFTNQQESEGTIGWDSVEELTKKENHSSEEHLDTNKQGQWYKNILKIGNGAHHLYIQKAYNLNVNVLEN</sequence>
<evidence type="ECO:0000313" key="4">
    <source>
        <dbReference type="Proteomes" id="UP000226357"/>
    </source>
</evidence>
<evidence type="ECO:0000313" key="3">
    <source>
        <dbReference type="EMBL" id="PFS05036.1"/>
    </source>
</evidence>
<feature type="transmembrane region" description="Helical" evidence="1">
    <location>
        <begin position="69"/>
        <end position="89"/>
    </location>
</feature>